<comment type="function">
    <text evidence="5 6">Associates with the EF-Tu.GDP complex and induces the exchange of GDP to GTP. It remains bound to the aminoacyl-tRNA.EF-Tu.GTP complex up to the GTP hydrolysis stage on the ribosome.</text>
</comment>
<dbReference type="AlphaFoldDB" id="A0A6M1T6S8"/>
<dbReference type="SUPFAM" id="SSF46934">
    <property type="entry name" value="UBA-like"/>
    <property type="match status" value="1"/>
</dbReference>
<comment type="similarity">
    <text evidence="1 5 6">Belongs to the EF-Ts family.</text>
</comment>
<evidence type="ECO:0000256" key="7">
    <source>
        <dbReference type="RuleBase" id="RU000643"/>
    </source>
</evidence>
<dbReference type="InterPro" id="IPR014039">
    <property type="entry name" value="Transl_elong_EFTs/EF1B_dimer"/>
</dbReference>
<keyword evidence="5" id="KW-0963">Cytoplasm</keyword>
<evidence type="ECO:0000313" key="10">
    <source>
        <dbReference type="Proteomes" id="UP000479132"/>
    </source>
</evidence>
<dbReference type="RefSeq" id="WP_165269300.1">
    <property type="nucleotide sequence ID" value="NZ_JAALLS010000014.1"/>
</dbReference>
<dbReference type="EMBL" id="JAALLS010000014">
    <property type="protein sequence ID" value="NGP89005.1"/>
    <property type="molecule type" value="Genomic_DNA"/>
</dbReference>
<dbReference type="InterPro" id="IPR036402">
    <property type="entry name" value="EF-Ts_dimer_sf"/>
</dbReference>
<dbReference type="Gene3D" id="1.10.8.10">
    <property type="entry name" value="DNA helicase RuvA subunit, C-terminal domain"/>
    <property type="match status" value="1"/>
</dbReference>
<dbReference type="Gene3D" id="3.30.479.20">
    <property type="entry name" value="Elongation factor Ts, dimerisation domain"/>
    <property type="match status" value="2"/>
</dbReference>
<evidence type="ECO:0000256" key="3">
    <source>
        <dbReference type="ARBA" id="ARBA00022768"/>
    </source>
</evidence>
<protein>
    <recommendedName>
        <fullName evidence="2 5">Elongation factor Ts</fullName>
        <shortName evidence="5">EF-Ts</shortName>
    </recommendedName>
</protein>
<evidence type="ECO:0000256" key="4">
    <source>
        <dbReference type="ARBA" id="ARBA00022917"/>
    </source>
</evidence>
<dbReference type="InterPro" id="IPR009060">
    <property type="entry name" value="UBA-like_sf"/>
</dbReference>
<dbReference type="CDD" id="cd14275">
    <property type="entry name" value="UBA_EF-Ts"/>
    <property type="match status" value="1"/>
</dbReference>
<feature type="region of interest" description="Involved in Mg(2+) ion dislocation from EF-Tu" evidence="5">
    <location>
        <begin position="81"/>
        <end position="84"/>
    </location>
</feature>
<dbReference type="FunFam" id="1.10.8.10:FF:000001">
    <property type="entry name" value="Elongation factor Ts"/>
    <property type="match status" value="1"/>
</dbReference>
<accession>A0A6M1T6S8</accession>
<evidence type="ECO:0000313" key="9">
    <source>
        <dbReference type="EMBL" id="NGP89005.1"/>
    </source>
</evidence>
<dbReference type="InterPro" id="IPR001816">
    <property type="entry name" value="Transl_elong_EFTs/EF1B"/>
</dbReference>
<evidence type="ECO:0000256" key="1">
    <source>
        <dbReference type="ARBA" id="ARBA00005532"/>
    </source>
</evidence>
<evidence type="ECO:0000256" key="6">
    <source>
        <dbReference type="RuleBase" id="RU000642"/>
    </source>
</evidence>
<dbReference type="HAMAP" id="MF_00050">
    <property type="entry name" value="EF_Ts"/>
    <property type="match status" value="1"/>
</dbReference>
<feature type="domain" description="Translation elongation factor EFTs/EF1B dimerisation" evidence="8">
    <location>
        <begin position="72"/>
        <end position="275"/>
    </location>
</feature>
<sequence length="277" mass="30887">MSISAKDVKELREQTGAGMMDCKKALQEADGDFEEATEILRKKGQKLSEKRADREANQGLVVTRVSDDGSTAAALEINCETDFVARNDDFQEDAQNFLDIVFENEIGSVDELLETEVDGLTVADQVKDMVGKIGEKIKINRVIFTESDGYLISYIHPGNQLGVLVEFEDEISDDGIGKDVAMQVAAMNPLAVTRDGVDSSVVEKELKIAKEQLLEEGKTEEIAEKASKGKLRRFYEERVLLEQKFVKDNSLSVEEYLKQNDTPLVKSFHRIQLGEDS</sequence>
<dbReference type="GO" id="GO:0003746">
    <property type="term" value="F:translation elongation factor activity"/>
    <property type="evidence" value="ECO:0007669"/>
    <property type="project" value="UniProtKB-UniRule"/>
</dbReference>
<dbReference type="Pfam" id="PF00889">
    <property type="entry name" value="EF_TS"/>
    <property type="match status" value="1"/>
</dbReference>
<reference evidence="9 10" key="1">
    <citation type="submission" date="2020-02" db="EMBL/GenBank/DDBJ databases">
        <title>Aliifodinibius halophilus 2W32, complete genome.</title>
        <authorList>
            <person name="Li Y."/>
            <person name="Wu S."/>
        </authorList>
    </citation>
    <scope>NUCLEOTIDE SEQUENCE [LARGE SCALE GENOMIC DNA]</scope>
    <source>
        <strain evidence="9 10">2W32</strain>
    </source>
</reference>
<keyword evidence="10" id="KW-1185">Reference proteome</keyword>
<dbReference type="PROSITE" id="PS01127">
    <property type="entry name" value="EF_TS_2"/>
    <property type="match status" value="1"/>
</dbReference>
<dbReference type="SUPFAM" id="SSF54713">
    <property type="entry name" value="Elongation factor Ts (EF-Ts), dimerisation domain"/>
    <property type="match status" value="2"/>
</dbReference>
<organism evidence="9 10">
    <name type="scientific">Fodinibius halophilus</name>
    <dbReference type="NCBI Taxonomy" id="1736908"/>
    <lineage>
        <taxon>Bacteria</taxon>
        <taxon>Pseudomonadati</taxon>
        <taxon>Balneolota</taxon>
        <taxon>Balneolia</taxon>
        <taxon>Balneolales</taxon>
        <taxon>Balneolaceae</taxon>
        <taxon>Fodinibius</taxon>
    </lineage>
</organism>
<name>A0A6M1T6S8_9BACT</name>
<keyword evidence="3 5" id="KW-0251">Elongation factor</keyword>
<dbReference type="PANTHER" id="PTHR11741">
    <property type="entry name" value="ELONGATION FACTOR TS"/>
    <property type="match status" value="1"/>
</dbReference>
<dbReference type="InterPro" id="IPR018101">
    <property type="entry name" value="Transl_elong_Ts_CS"/>
</dbReference>
<dbReference type="PROSITE" id="PS01126">
    <property type="entry name" value="EF_TS_1"/>
    <property type="match status" value="1"/>
</dbReference>
<evidence type="ECO:0000259" key="8">
    <source>
        <dbReference type="Pfam" id="PF00889"/>
    </source>
</evidence>
<dbReference type="PANTHER" id="PTHR11741:SF0">
    <property type="entry name" value="ELONGATION FACTOR TS, MITOCHONDRIAL"/>
    <property type="match status" value="1"/>
</dbReference>
<dbReference type="Proteomes" id="UP000479132">
    <property type="component" value="Unassembled WGS sequence"/>
</dbReference>
<keyword evidence="4 5" id="KW-0648">Protein biosynthesis</keyword>
<dbReference type="GO" id="GO:0005737">
    <property type="term" value="C:cytoplasm"/>
    <property type="evidence" value="ECO:0007669"/>
    <property type="project" value="UniProtKB-SubCell"/>
</dbReference>
<dbReference type="NCBIfam" id="TIGR00116">
    <property type="entry name" value="tsf"/>
    <property type="match status" value="1"/>
</dbReference>
<evidence type="ECO:0000256" key="2">
    <source>
        <dbReference type="ARBA" id="ARBA00016956"/>
    </source>
</evidence>
<dbReference type="Gene3D" id="1.10.286.20">
    <property type="match status" value="1"/>
</dbReference>
<evidence type="ECO:0000256" key="5">
    <source>
        <dbReference type="HAMAP-Rule" id="MF_00050"/>
    </source>
</evidence>
<comment type="subcellular location">
    <subcellularLocation>
        <location evidence="5 7">Cytoplasm</location>
    </subcellularLocation>
</comment>
<comment type="caution">
    <text evidence="9">The sequence shown here is derived from an EMBL/GenBank/DDBJ whole genome shotgun (WGS) entry which is preliminary data.</text>
</comment>
<gene>
    <name evidence="5" type="primary">tsf</name>
    <name evidence="9" type="ORF">G3569_11610</name>
</gene>
<proteinExistence type="inferred from homology"/>